<evidence type="ECO:0000313" key="2">
    <source>
        <dbReference type="WBParaSite" id="ACRNAN_scaffold16195.g14377.t1"/>
    </source>
</evidence>
<dbReference type="Proteomes" id="UP000887540">
    <property type="component" value="Unplaced"/>
</dbReference>
<dbReference type="AlphaFoldDB" id="A0A914CY55"/>
<reference evidence="2" key="1">
    <citation type="submission" date="2022-11" db="UniProtKB">
        <authorList>
            <consortium name="WormBaseParasite"/>
        </authorList>
    </citation>
    <scope>IDENTIFICATION</scope>
</reference>
<dbReference type="WBParaSite" id="ACRNAN_scaffold16195.g14377.t1">
    <property type="protein sequence ID" value="ACRNAN_scaffold16195.g14377.t1"/>
    <property type="gene ID" value="ACRNAN_scaffold16195.g14377"/>
</dbReference>
<proteinExistence type="predicted"/>
<organism evidence="1 2">
    <name type="scientific">Acrobeloides nanus</name>
    <dbReference type="NCBI Taxonomy" id="290746"/>
    <lineage>
        <taxon>Eukaryota</taxon>
        <taxon>Metazoa</taxon>
        <taxon>Ecdysozoa</taxon>
        <taxon>Nematoda</taxon>
        <taxon>Chromadorea</taxon>
        <taxon>Rhabditida</taxon>
        <taxon>Tylenchina</taxon>
        <taxon>Cephalobomorpha</taxon>
        <taxon>Cephaloboidea</taxon>
        <taxon>Cephalobidae</taxon>
        <taxon>Acrobeloides</taxon>
    </lineage>
</organism>
<name>A0A914CY55_9BILA</name>
<accession>A0A914CY55</accession>
<evidence type="ECO:0000313" key="1">
    <source>
        <dbReference type="Proteomes" id="UP000887540"/>
    </source>
</evidence>
<keyword evidence="1" id="KW-1185">Reference proteome</keyword>
<sequence>MLSGDFRPSLRTLDFRILEPTSLAELKEIDRKQSQNGRNFGWKRAKRRLVTAAPEPFPSTSG</sequence>
<protein>
    <submittedName>
        <fullName evidence="2">Uncharacterized protein</fullName>
    </submittedName>
</protein>